<dbReference type="CDD" id="cd11030">
    <property type="entry name" value="CYP105-like"/>
    <property type="match status" value="1"/>
</dbReference>
<dbReference type="SUPFAM" id="SSF48264">
    <property type="entry name" value="Cytochrome P450"/>
    <property type="match status" value="1"/>
</dbReference>
<feature type="region of interest" description="Disordered" evidence="3">
    <location>
        <begin position="1"/>
        <end position="26"/>
    </location>
</feature>
<dbReference type="PANTHER" id="PTHR46696">
    <property type="entry name" value="P450, PUTATIVE (EUROFUNG)-RELATED"/>
    <property type="match status" value="1"/>
</dbReference>
<sequence>MTATVPGGAAPLPTARPTPFDPPADLSRLRAEEPVSRLSYPGGHTGWLVTGHALVRQVLADPRFSARNELRHNPSPGAPPTPPPPAPRGLFIGHDAPEHTRYRRLLTGRFTVRRMRRLTERVEQITAEHLDSMERLTPPVDLGEVYASPIPALVIAELLGVPDHAVGPFHRTVAAASHVDSTPEEKFAAYTRTQDILRELVADKRAAPTDDLLGDLAADSDLEDDELTNIAFLLLGAGLDTTANMLGLGVLLLLGHPEQLAALREGPERSARVVEELLRYLSIVPFTTRTALEDLELGGRRVRAGETVTVSIAAANRDPDVFAAPDSLDPDRPAGGHLAFGHGIHQCLGQQLARVEMQVAYPALFARFPDLRPAVPEEEVPTREDMAIYGVHRLPVTWGRGRA</sequence>
<keyword evidence="2" id="KW-0349">Heme</keyword>
<dbReference type="InterPro" id="IPR036396">
    <property type="entry name" value="Cyt_P450_sf"/>
</dbReference>
<feature type="compositionally biased region" description="Pro residues" evidence="3">
    <location>
        <begin position="76"/>
        <end position="87"/>
    </location>
</feature>
<evidence type="ECO:0000313" key="5">
    <source>
        <dbReference type="Proteomes" id="UP000676079"/>
    </source>
</evidence>
<comment type="similarity">
    <text evidence="1 2">Belongs to the cytochrome P450 family.</text>
</comment>
<feature type="region of interest" description="Disordered" evidence="3">
    <location>
        <begin position="68"/>
        <end position="94"/>
    </location>
</feature>
<dbReference type="Pfam" id="PF00067">
    <property type="entry name" value="p450"/>
    <property type="match status" value="1"/>
</dbReference>
<proteinExistence type="inferred from homology"/>
<evidence type="ECO:0000256" key="1">
    <source>
        <dbReference type="ARBA" id="ARBA00010617"/>
    </source>
</evidence>
<dbReference type="PANTHER" id="PTHR46696:SF1">
    <property type="entry name" value="CYTOCHROME P450 YJIB-RELATED"/>
    <property type="match status" value="1"/>
</dbReference>
<keyword evidence="5" id="KW-1185">Reference proteome</keyword>
<gene>
    <name evidence="4" type="ORF">KGD84_13965</name>
</gene>
<dbReference type="InterPro" id="IPR017972">
    <property type="entry name" value="Cyt_P450_CS"/>
</dbReference>
<evidence type="ECO:0000256" key="3">
    <source>
        <dbReference type="SAM" id="MobiDB-lite"/>
    </source>
</evidence>
<dbReference type="PRINTS" id="PR00359">
    <property type="entry name" value="BP450"/>
</dbReference>
<dbReference type="EMBL" id="CP074133">
    <property type="protein sequence ID" value="QUX25258.1"/>
    <property type="molecule type" value="Genomic_DNA"/>
</dbReference>
<keyword evidence="2" id="KW-0560">Oxidoreductase</keyword>
<accession>A0ABX8BWT0</accession>
<dbReference type="Proteomes" id="UP000676079">
    <property type="component" value="Chromosome"/>
</dbReference>
<keyword evidence="2" id="KW-0479">Metal-binding</keyword>
<dbReference type="PRINTS" id="PR00385">
    <property type="entry name" value="P450"/>
</dbReference>
<reference evidence="4 5" key="1">
    <citation type="submission" date="2021-05" db="EMBL/GenBank/DDBJ databases">
        <title>Direct Submission.</title>
        <authorList>
            <person name="Li K."/>
            <person name="Gao J."/>
        </authorList>
    </citation>
    <scope>NUCLEOTIDE SEQUENCE [LARGE SCALE GENOMIC DNA]</scope>
    <source>
        <strain evidence="4 5">Mg02</strain>
    </source>
</reference>
<keyword evidence="2" id="KW-0408">Iron</keyword>
<dbReference type="InterPro" id="IPR001128">
    <property type="entry name" value="Cyt_P450"/>
</dbReference>
<dbReference type="RefSeq" id="WP_220560779.1">
    <property type="nucleotide sequence ID" value="NZ_CP074133.1"/>
</dbReference>
<evidence type="ECO:0000313" key="4">
    <source>
        <dbReference type="EMBL" id="QUX25258.1"/>
    </source>
</evidence>
<dbReference type="Gene3D" id="1.10.630.10">
    <property type="entry name" value="Cytochrome P450"/>
    <property type="match status" value="1"/>
</dbReference>
<dbReference type="InterPro" id="IPR002397">
    <property type="entry name" value="Cyt_P450_B"/>
</dbReference>
<protein>
    <submittedName>
        <fullName evidence="4">Cytochrome P450</fullName>
    </submittedName>
</protein>
<evidence type="ECO:0000256" key="2">
    <source>
        <dbReference type="RuleBase" id="RU000461"/>
    </source>
</evidence>
<organism evidence="4 5">
    <name type="scientific">Nocardiopsis changdeensis</name>
    <dbReference type="NCBI Taxonomy" id="2831969"/>
    <lineage>
        <taxon>Bacteria</taxon>
        <taxon>Bacillati</taxon>
        <taxon>Actinomycetota</taxon>
        <taxon>Actinomycetes</taxon>
        <taxon>Streptosporangiales</taxon>
        <taxon>Nocardiopsidaceae</taxon>
        <taxon>Nocardiopsis</taxon>
    </lineage>
</organism>
<dbReference type="PROSITE" id="PS00086">
    <property type="entry name" value="CYTOCHROME_P450"/>
    <property type="match status" value="1"/>
</dbReference>
<keyword evidence="2" id="KW-0503">Monooxygenase</keyword>
<name>A0ABX8BWT0_9ACTN</name>